<dbReference type="EMBL" id="CAJOBC010092149">
    <property type="protein sequence ID" value="CAF4406950.1"/>
    <property type="molecule type" value="Genomic_DNA"/>
</dbReference>
<keyword evidence="2 3" id="KW-0802">TPR repeat</keyword>
<protein>
    <submittedName>
        <fullName evidence="4">Uncharacterized protein</fullName>
    </submittedName>
</protein>
<dbReference type="EMBL" id="CAJNOQ010026490">
    <property type="protein sequence ID" value="CAF1546169.1"/>
    <property type="molecule type" value="Genomic_DNA"/>
</dbReference>
<dbReference type="Gene3D" id="3.90.176.10">
    <property type="entry name" value="Toxin ADP-ribosyltransferase, Chain A, domain 1"/>
    <property type="match status" value="1"/>
</dbReference>
<organism evidence="4 6">
    <name type="scientific">Didymodactylos carnosus</name>
    <dbReference type="NCBI Taxonomy" id="1234261"/>
    <lineage>
        <taxon>Eukaryota</taxon>
        <taxon>Metazoa</taxon>
        <taxon>Spiralia</taxon>
        <taxon>Gnathifera</taxon>
        <taxon>Rotifera</taxon>
        <taxon>Eurotatoria</taxon>
        <taxon>Bdelloidea</taxon>
        <taxon>Philodinida</taxon>
        <taxon>Philodinidae</taxon>
        <taxon>Didymodactylos</taxon>
    </lineage>
</organism>
<dbReference type="PROSITE" id="PS50005">
    <property type="entry name" value="TPR"/>
    <property type="match status" value="2"/>
</dbReference>
<dbReference type="Pfam" id="PF13374">
    <property type="entry name" value="TPR_10"/>
    <property type="match status" value="1"/>
</dbReference>
<evidence type="ECO:0000256" key="2">
    <source>
        <dbReference type="ARBA" id="ARBA00022803"/>
    </source>
</evidence>
<gene>
    <name evidence="4" type="ORF">GPM918_LOCUS38920</name>
    <name evidence="5" type="ORF">SRO942_LOCUS39774</name>
</gene>
<evidence type="ECO:0000256" key="1">
    <source>
        <dbReference type="ARBA" id="ARBA00022737"/>
    </source>
</evidence>
<proteinExistence type="predicted"/>
<sequence length="713" mass="83206">EQLNKYKADVCKQYLPKVYKNQIFTNNIELVECINKEINRIQKQLLTFQLFDQNQQKSLKDLNKESASFLYSQLFYYLLRQMSKNEQSKQEMLDTSLRTDNIELLYTFRYYINDLCSHINELYQQQMENTTNNIIVLYRGQHMTVMEIEKLQNNINNLISTNGFFSTTRDPAIARIFAEHDQNLNDGLVSVFIHIEIDLNETKTSVFTDIEQFSLIPDEREVIFNISSVFIITSLNYDSESQIWNLVLKATDQDETNVNVLFGNVLIDMGQYRSSEKYLNSLLLDRTLTDEHRGSIYCTLGRALGRQSKLQQAIENYDCAIKLLRKPSTVAYCLYYIGNMFVIKNDYDKAIDIYKQVLDIQSTQVIPSSLNERRLAHTNAGLSWAFQKKGLYNEALDYSLKAFEIKQKHYPTSHPAIIQSLNFIGSLYEEFQGQYDLALSYFNLAYEHCEKAHKQDHPHVGDTLSNIGTIHLKKGDYDIAYYYFDRALNIREKRNKQSLAVASSLDSIGNIHRYKKQYDQALKCHFRALNIHQSILKSNDLTCSYSQHHLGNVYYDMNNFELAKFYLQQAYETKRKCLGDEHLSTCRTLCCLAPLYDNDELALNTYQKVLNIQQQLFPKNNHPDIGITFLQMGNFYRYRKMDYHHALEYYAQSFNIKQKLLGDNHPETIFVANSIECMRGTMGYDQPCSVAYFPERKSFISSAARSGINDHFV</sequence>
<dbReference type="SUPFAM" id="SSF48452">
    <property type="entry name" value="TPR-like"/>
    <property type="match status" value="2"/>
</dbReference>
<dbReference type="InterPro" id="IPR011990">
    <property type="entry name" value="TPR-like_helical_dom_sf"/>
</dbReference>
<evidence type="ECO:0000313" key="5">
    <source>
        <dbReference type="EMBL" id="CAF4406950.1"/>
    </source>
</evidence>
<feature type="non-terminal residue" evidence="4">
    <location>
        <position position="1"/>
    </location>
</feature>
<dbReference type="AlphaFoldDB" id="A0A815WAN7"/>
<dbReference type="InterPro" id="IPR019734">
    <property type="entry name" value="TPR_rpt"/>
</dbReference>
<dbReference type="Proteomes" id="UP000681722">
    <property type="component" value="Unassembled WGS sequence"/>
</dbReference>
<dbReference type="Gene3D" id="1.25.40.10">
    <property type="entry name" value="Tetratricopeptide repeat domain"/>
    <property type="match status" value="3"/>
</dbReference>
<feature type="repeat" description="TPR" evidence="3">
    <location>
        <begin position="461"/>
        <end position="494"/>
    </location>
</feature>
<dbReference type="Pfam" id="PF13181">
    <property type="entry name" value="TPR_8"/>
    <property type="match status" value="1"/>
</dbReference>
<comment type="caution">
    <text evidence="4">The sequence shown here is derived from an EMBL/GenBank/DDBJ whole genome shotgun (WGS) entry which is preliminary data.</text>
</comment>
<dbReference type="Proteomes" id="UP000663829">
    <property type="component" value="Unassembled WGS sequence"/>
</dbReference>
<name>A0A815WAN7_9BILA</name>
<dbReference type="PANTHER" id="PTHR45641">
    <property type="entry name" value="TETRATRICOPEPTIDE REPEAT PROTEIN (AFU_ORTHOLOGUE AFUA_6G03870)"/>
    <property type="match status" value="1"/>
</dbReference>
<feature type="repeat" description="TPR" evidence="3">
    <location>
        <begin position="331"/>
        <end position="364"/>
    </location>
</feature>
<dbReference type="Pfam" id="PF13424">
    <property type="entry name" value="TPR_12"/>
    <property type="match status" value="2"/>
</dbReference>
<dbReference type="PROSITE" id="PS51996">
    <property type="entry name" value="TR_MART"/>
    <property type="match status" value="1"/>
</dbReference>
<keyword evidence="6" id="KW-1185">Reference proteome</keyword>
<dbReference type="OrthoDB" id="431454at2759"/>
<dbReference type="SUPFAM" id="SSF56399">
    <property type="entry name" value="ADP-ribosylation"/>
    <property type="match status" value="1"/>
</dbReference>
<dbReference type="SMART" id="SM00028">
    <property type="entry name" value="TPR"/>
    <property type="match status" value="8"/>
</dbReference>
<keyword evidence="1" id="KW-0677">Repeat</keyword>
<dbReference type="PANTHER" id="PTHR45641:SF19">
    <property type="entry name" value="NEPHROCYSTIN-3"/>
    <property type="match status" value="1"/>
</dbReference>
<accession>A0A815WAN7</accession>
<evidence type="ECO:0000256" key="3">
    <source>
        <dbReference type="PROSITE-ProRule" id="PRU00339"/>
    </source>
</evidence>
<reference evidence="4" key="1">
    <citation type="submission" date="2021-02" db="EMBL/GenBank/DDBJ databases">
        <authorList>
            <person name="Nowell W R."/>
        </authorList>
    </citation>
    <scope>NUCLEOTIDE SEQUENCE</scope>
</reference>
<evidence type="ECO:0000313" key="4">
    <source>
        <dbReference type="EMBL" id="CAF1546169.1"/>
    </source>
</evidence>
<evidence type="ECO:0000313" key="6">
    <source>
        <dbReference type="Proteomes" id="UP000663829"/>
    </source>
</evidence>